<proteinExistence type="predicted"/>
<sequence>MHLRNIANQVLVSEFPHIHNDIAIDKSVYATGLRMSWCHKGMMGSRTAKKMESLLEDHEKIFPGRKYIEAYALVDPGSFESLVPKLEHLKWTILENKDLRPGAVTPVRHVYVTTMFRCDACGAVWRVKLPSYRILLEGAMLWLEVQRLEVGENTDTEVDKLDDKSFPQRLAGAWTLYFVAA</sequence>
<reference evidence="2" key="1">
    <citation type="journal article" date="2018" name="Nat. Microbiol.">
        <title>Leveraging single-cell genomics to expand the fungal tree of life.</title>
        <authorList>
            <person name="Ahrendt S.R."/>
            <person name="Quandt C.A."/>
            <person name="Ciobanu D."/>
            <person name="Clum A."/>
            <person name="Salamov A."/>
            <person name="Andreopoulos B."/>
            <person name="Cheng J.F."/>
            <person name="Woyke T."/>
            <person name="Pelin A."/>
            <person name="Henrissat B."/>
            <person name="Reynolds N.K."/>
            <person name="Benny G.L."/>
            <person name="Smith M.E."/>
            <person name="James T.Y."/>
            <person name="Grigoriev I.V."/>
        </authorList>
    </citation>
    <scope>NUCLEOTIDE SEQUENCE [LARGE SCALE GENOMIC DNA]</scope>
</reference>
<dbReference type="Proteomes" id="UP000269721">
    <property type="component" value="Unassembled WGS sequence"/>
</dbReference>
<dbReference type="EMBL" id="KZ993857">
    <property type="protein sequence ID" value="RKO94590.1"/>
    <property type="molecule type" value="Genomic_DNA"/>
</dbReference>
<organism evidence="1 2">
    <name type="scientific">Blyttiomyces helicus</name>
    <dbReference type="NCBI Taxonomy" id="388810"/>
    <lineage>
        <taxon>Eukaryota</taxon>
        <taxon>Fungi</taxon>
        <taxon>Fungi incertae sedis</taxon>
        <taxon>Chytridiomycota</taxon>
        <taxon>Chytridiomycota incertae sedis</taxon>
        <taxon>Chytridiomycetes</taxon>
        <taxon>Chytridiomycetes incertae sedis</taxon>
        <taxon>Blyttiomyces</taxon>
    </lineage>
</organism>
<keyword evidence="2" id="KW-1185">Reference proteome</keyword>
<dbReference type="AlphaFoldDB" id="A0A4P9WTB7"/>
<gene>
    <name evidence="1" type="ORF">BDK51DRAFT_32081</name>
</gene>
<accession>A0A4P9WTB7</accession>
<name>A0A4P9WTB7_9FUNG</name>
<protein>
    <submittedName>
        <fullName evidence="1">Uncharacterized protein</fullName>
    </submittedName>
</protein>
<evidence type="ECO:0000313" key="2">
    <source>
        <dbReference type="Proteomes" id="UP000269721"/>
    </source>
</evidence>
<evidence type="ECO:0000313" key="1">
    <source>
        <dbReference type="EMBL" id="RKO94590.1"/>
    </source>
</evidence>